<keyword evidence="7" id="KW-0479">Metal-binding</keyword>
<feature type="region of interest" description="RNA binding" evidence="7">
    <location>
        <begin position="248"/>
        <end position="254"/>
    </location>
</feature>
<dbReference type="UniPathway" id="UPA00392"/>
<accession>C8RYW7</accession>
<proteinExistence type="inferred from homology"/>
<dbReference type="GO" id="GO:0005829">
    <property type="term" value="C:cytosol"/>
    <property type="evidence" value="ECO:0007669"/>
    <property type="project" value="TreeGrafter"/>
</dbReference>
<dbReference type="InterPro" id="IPR036511">
    <property type="entry name" value="TGT-like_sf"/>
</dbReference>
<evidence type="ECO:0000313" key="9">
    <source>
        <dbReference type="EMBL" id="EEW25924.1"/>
    </source>
</evidence>
<keyword evidence="5 7" id="KW-0671">Queuosine biosynthesis</keyword>
<dbReference type="Pfam" id="PF01702">
    <property type="entry name" value="TGT"/>
    <property type="match status" value="1"/>
</dbReference>
<feature type="active site" description="Proton acceptor" evidence="7">
    <location>
        <position position="93"/>
    </location>
</feature>
<gene>
    <name evidence="7" type="primary">tgt</name>
    <name evidence="9" type="ORF">Rsw2DRAFT_0995</name>
</gene>
<comment type="similarity">
    <text evidence="7">Belongs to the queuine tRNA-ribosyltransferase family.</text>
</comment>
<dbReference type="HAMAP" id="MF_00168">
    <property type="entry name" value="Q_tRNA_Tgt"/>
    <property type="match status" value="1"/>
</dbReference>
<dbReference type="OrthoDB" id="9805417at2"/>
<organism evidence="9 10">
    <name type="scientific">Rhodobacter ferrooxidans</name>
    <dbReference type="NCBI Taxonomy" id="371731"/>
    <lineage>
        <taxon>Bacteria</taxon>
        <taxon>Pseudomonadati</taxon>
        <taxon>Pseudomonadota</taxon>
        <taxon>Alphaproteobacteria</taxon>
        <taxon>Rhodobacterales</taxon>
        <taxon>Rhodobacter group</taxon>
        <taxon>Rhodobacter</taxon>
    </lineage>
</organism>
<dbReference type="RefSeq" id="WP_008028680.1">
    <property type="nucleotide sequence ID" value="NZ_ACYY01000005.1"/>
</dbReference>
<keyword evidence="4 7" id="KW-0819">tRNA processing</keyword>
<feature type="binding site" evidence="7">
    <location>
        <position position="217"/>
    </location>
    <ligand>
        <name>substrate</name>
    </ligand>
</feature>
<keyword evidence="3 7" id="KW-0808">Transferase</keyword>
<dbReference type="PANTHER" id="PTHR46499:SF1">
    <property type="entry name" value="QUEUINE TRNA-RIBOSYLTRANSFERASE"/>
    <property type="match status" value="1"/>
</dbReference>
<dbReference type="PANTHER" id="PTHR46499">
    <property type="entry name" value="QUEUINE TRNA-RIBOSYLTRANSFERASE"/>
    <property type="match status" value="1"/>
</dbReference>
<comment type="caution">
    <text evidence="9">The sequence shown here is derived from an EMBL/GenBank/DDBJ whole genome shotgun (WGS) entry which is preliminary data.</text>
</comment>
<name>C8RYW7_9RHOB</name>
<evidence type="ECO:0000259" key="8">
    <source>
        <dbReference type="Pfam" id="PF01702"/>
    </source>
</evidence>
<evidence type="ECO:0000313" key="10">
    <source>
        <dbReference type="Proteomes" id="UP000010121"/>
    </source>
</evidence>
<dbReference type="NCBIfam" id="TIGR00449">
    <property type="entry name" value="tgt_general"/>
    <property type="match status" value="1"/>
</dbReference>
<keyword evidence="2 7" id="KW-0328">Glycosyltransferase</keyword>
<evidence type="ECO:0000256" key="6">
    <source>
        <dbReference type="ARBA" id="ARBA00050112"/>
    </source>
</evidence>
<dbReference type="EC" id="2.4.2.29" evidence="7"/>
<evidence type="ECO:0000256" key="4">
    <source>
        <dbReference type="ARBA" id="ARBA00022694"/>
    </source>
</evidence>
<dbReference type="InterPro" id="IPR050076">
    <property type="entry name" value="ArchSynthase1/Queuine_TRR"/>
</dbReference>
<dbReference type="InterPro" id="IPR002616">
    <property type="entry name" value="tRNA_ribo_trans-like"/>
</dbReference>
<dbReference type="GO" id="GO:0046872">
    <property type="term" value="F:metal ion binding"/>
    <property type="evidence" value="ECO:0007669"/>
    <property type="project" value="UniProtKB-KW"/>
</dbReference>
<evidence type="ECO:0000256" key="3">
    <source>
        <dbReference type="ARBA" id="ARBA00022679"/>
    </source>
</evidence>
<dbReference type="InterPro" id="IPR004803">
    <property type="entry name" value="TGT"/>
</dbReference>
<feature type="binding site" evidence="7">
    <location>
        <position position="307"/>
    </location>
    <ligand>
        <name>Zn(2+)</name>
        <dbReference type="ChEBI" id="CHEBI:29105"/>
    </ligand>
</feature>
<feature type="binding site" evidence="7">
    <location>
        <begin position="93"/>
        <end position="97"/>
    </location>
    <ligand>
        <name>substrate</name>
    </ligand>
</feature>
<feature type="domain" description="tRNA-guanine(15) transglycosylase-like" evidence="8">
    <location>
        <begin position="15"/>
        <end position="369"/>
    </location>
</feature>
<protein>
    <recommendedName>
        <fullName evidence="7">Queuine tRNA-ribosyltransferase</fullName>
        <ecNumber evidence="7">2.4.2.29</ecNumber>
    </recommendedName>
    <alternativeName>
        <fullName evidence="7">Guanine insertion enzyme</fullName>
    </alternativeName>
    <alternativeName>
        <fullName evidence="7">tRNA-guanine transglycosylase</fullName>
    </alternativeName>
</protein>
<feature type="active site" description="Nucleophile" evidence="7">
    <location>
        <position position="267"/>
    </location>
</feature>
<dbReference type="AlphaFoldDB" id="C8RYW7"/>
<dbReference type="FunFam" id="3.20.20.105:FF:000001">
    <property type="entry name" value="Queuine tRNA-ribosyltransferase"/>
    <property type="match status" value="1"/>
</dbReference>
<evidence type="ECO:0000256" key="2">
    <source>
        <dbReference type="ARBA" id="ARBA00022676"/>
    </source>
</evidence>
<feature type="binding site" evidence="7">
    <location>
        <position position="310"/>
    </location>
    <ligand>
        <name>Zn(2+)</name>
        <dbReference type="ChEBI" id="CHEBI:29105"/>
    </ligand>
</feature>
<comment type="cofactor">
    <cofactor evidence="7">
        <name>Zn(2+)</name>
        <dbReference type="ChEBI" id="CHEBI:29105"/>
    </cofactor>
    <text evidence="7">Binds 1 zinc ion per subunit.</text>
</comment>
<comment type="subunit">
    <text evidence="7">Homodimer. Within each dimer, one monomer is responsible for RNA recognition and catalysis, while the other monomer binds to the replacement base PreQ1.</text>
</comment>
<dbReference type="Proteomes" id="UP000010121">
    <property type="component" value="Unassembled WGS sequence"/>
</dbReference>
<keyword evidence="7" id="KW-0862">Zinc</keyword>
<feature type="binding site" evidence="7">
    <location>
        <position position="190"/>
    </location>
    <ligand>
        <name>substrate</name>
    </ligand>
</feature>
<comment type="catalytic activity">
    <reaction evidence="6 7">
        <text>7-aminomethyl-7-carbaguanine + guanosine(34) in tRNA = 7-aminomethyl-7-carbaguanosine(34) in tRNA + guanine</text>
        <dbReference type="Rhea" id="RHEA:24104"/>
        <dbReference type="Rhea" id="RHEA-COMP:10341"/>
        <dbReference type="Rhea" id="RHEA-COMP:10342"/>
        <dbReference type="ChEBI" id="CHEBI:16235"/>
        <dbReference type="ChEBI" id="CHEBI:58703"/>
        <dbReference type="ChEBI" id="CHEBI:74269"/>
        <dbReference type="ChEBI" id="CHEBI:82833"/>
        <dbReference type="EC" id="2.4.2.29"/>
    </reaction>
</comment>
<keyword evidence="10" id="KW-1185">Reference proteome</keyword>
<comment type="caution">
    <text evidence="7">Lacks conserved residue(s) required for the propagation of feature annotation.</text>
</comment>
<dbReference type="Gene3D" id="3.20.20.105">
    <property type="entry name" value="Queuine tRNA-ribosyltransferase-like"/>
    <property type="match status" value="1"/>
</dbReference>
<feature type="binding site" evidence="7">
    <location>
        <position position="147"/>
    </location>
    <ligand>
        <name>substrate</name>
    </ligand>
</feature>
<dbReference type="GO" id="GO:0008479">
    <property type="term" value="F:tRNA-guanosine(34) queuine transglycosylase activity"/>
    <property type="evidence" value="ECO:0007669"/>
    <property type="project" value="UniProtKB-UniRule"/>
</dbReference>
<sequence>MAQGFGFQVAARDGAARTGVISTPRGEIRTPAFMPVGTAATVKAMLPDSVRATGADILLGNTYHLMLRPTAERIARLGGLHRFMNWDRPILTDSGGFQVMSLASLRKLTEDGVTFSSHIDGSKHMLSPERSMEIQKLLGSDIVMCFDECPALPATDAEVAKSMALSMRWAQRSRDAFGSRPGHALFGIMQGGVTRELREQSAKALTAIGFDGYAVGGLAVGEGQEAMFSVLDYAPGMLPEDKPRYLMGVGKPDDIVGAVQRGIDMMDCVLPSRSGRTGQAFTRHGVVNIKNARHMDDPRPLDEACTCPACRSYSRAYLHHVFKSGEIIASMLLTWHNLQYYQDLMAGLRGAIAAGRLGDFAADFHAQRAAGDIEPL</sequence>
<dbReference type="GO" id="GO:0008616">
    <property type="term" value="P:tRNA queuosine(34) biosynthetic process"/>
    <property type="evidence" value="ECO:0007669"/>
    <property type="project" value="UniProtKB-UniRule"/>
</dbReference>
<dbReference type="eggNOG" id="COG0343">
    <property type="taxonomic scope" value="Bacteria"/>
</dbReference>
<dbReference type="SUPFAM" id="SSF51713">
    <property type="entry name" value="tRNA-guanine transglycosylase"/>
    <property type="match status" value="1"/>
</dbReference>
<evidence type="ECO:0000256" key="1">
    <source>
        <dbReference type="ARBA" id="ARBA00004691"/>
    </source>
</evidence>
<dbReference type="NCBIfam" id="TIGR00430">
    <property type="entry name" value="Q_tRNA_tgt"/>
    <property type="match status" value="1"/>
</dbReference>
<dbReference type="STRING" id="371731.Rsw2DRAFT_0995"/>
<feature type="binding site" evidence="7">
    <location>
        <position position="305"/>
    </location>
    <ligand>
        <name>Zn(2+)</name>
        <dbReference type="ChEBI" id="CHEBI:29105"/>
    </ligand>
</feature>
<comment type="function">
    <text evidence="7">Catalyzes the base-exchange of a guanine (G) residue with the queuine precursor 7-aminomethyl-7-deazaguanine (PreQ1) at position 34 (anticodon wobble position) in tRNAs with GU(N) anticodons (tRNA-Asp, -Asn, -His and -Tyr). Catalysis occurs through a double-displacement mechanism. The nucleophile active site attacks the C1' of nucleotide 34 to detach the guanine base from the RNA, forming a covalent enzyme-RNA intermediate. The proton acceptor active site deprotonates the incoming PreQ1, allowing a nucleophilic attack on the C1' of the ribose to form the product. After dissociation, two additional enzymatic reactions on the tRNA convert PreQ1 to queuine (Q), resulting in the hypermodified nucleoside queuosine (7-(((4,5-cis-dihydroxy-2-cyclopenten-1-yl)amino)methyl)-7-deazaguanosine).</text>
</comment>
<evidence type="ECO:0000256" key="7">
    <source>
        <dbReference type="HAMAP-Rule" id="MF_00168"/>
    </source>
</evidence>
<comment type="pathway">
    <text evidence="1 7">tRNA modification; tRNA-queuosine biosynthesis.</text>
</comment>
<dbReference type="EMBL" id="ACYY01000005">
    <property type="protein sequence ID" value="EEW25924.1"/>
    <property type="molecule type" value="Genomic_DNA"/>
</dbReference>
<feature type="binding site" evidence="7">
    <location>
        <position position="336"/>
    </location>
    <ligand>
        <name>Zn(2+)</name>
        <dbReference type="ChEBI" id="CHEBI:29105"/>
    </ligand>
</feature>
<reference evidence="9 10" key="1">
    <citation type="submission" date="2009-08" db="EMBL/GenBank/DDBJ databases">
        <title>The draft genome of Rhodobacter sp. SW2.</title>
        <authorList>
            <consortium name="US DOE Joint Genome Institute (JGI-PGF)"/>
            <person name="Lucas S."/>
            <person name="Copeland A."/>
            <person name="Lapidus A."/>
            <person name="Glavina del Rio T."/>
            <person name="Tice H."/>
            <person name="Bruce D."/>
            <person name="Goodwin L."/>
            <person name="Pitluck S."/>
            <person name="Larimer F."/>
            <person name="Land M.L."/>
            <person name="Hauser L."/>
            <person name="Emerson D."/>
        </authorList>
    </citation>
    <scope>NUCLEOTIDE SEQUENCE [LARGE SCALE GENOMIC DNA]</scope>
    <source>
        <strain evidence="9 10">SW2</strain>
    </source>
</reference>
<evidence type="ECO:0000256" key="5">
    <source>
        <dbReference type="ARBA" id="ARBA00022785"/>
    </source>
</evidence>